<reference evidence="1 2" key="1">
    <citation type="submission" date="2019-10" db="EMBL/GenBank/DDBJ databases">
        <title>Rubrobacter sp nov SCSIO 52090 isolated from a deep-sea sediment in the South China Sea.</title>
        <authorList>
            <person name="Chen R.W."/>
        </authorList>
    </citation>
    <scope>NUCLEOTIDE SEQUENCE [LARGE SCALE GENOMIC DNA]</scope>
    <source>
        <strain evidence="1 2">SCSIO 52909</strain>
    </source>
</reference>
<organism evidence="1 2">
    <name type="scientific">Rubrobacter tropicus</name>
    <dbReference type="NCBI Taxonomy" id="2653851"/>
    <lineage>
        <taxon>Bacteria</taxon>
        <taxon>Bacillati</taxon>
        <taxon>Actinomycetota</taxon>
        <taxon>Rubrobacteria</taxon>
        <taxon>Rubrobacterales</taxon>
        <taxon>Rubrobacteraceae</taxon>
        <taxon>Rubrobacter</taxon>
    </lineage>
</organism>
<dbReference type="EMBL" id="CP045119">
    <property type="protein sequence ID" value="QIN81374.1"/>
    <property type="molecule type" value="Genomic_DNA"/>
</dbReference>
<dbReference type="AlphaFoldDB" id="A0A6G8Q4F3"/>
<evidence type="ECO:0000313" key="1">
    <source>
        <dbReference type="EMBL" id="QIN81374.1"/>
    </source>
</evidence>
<keyword evidence="2" id="KW-1185">Reference proteome</keyword>
<proteinExistence type="predicted"/>
<gene>
    <name evidence="1" type="ORF">GBA63_01095</name>
</gene>
<dbReference type="KEGG" id="rub:GBA63_01095"/>
<sequence length="117" mass="12633">MSLPTRPSSTSEFWPPIRVSLPQLPLSLSELFPPLRVSLPPIPITKSLPSNAFILLSAFVPINLSSWFVPVMVEPSPASAAPTPSARSITPISNIRPILRSIVVASLSLVYGYILDT</sequence>
<dbReference type="Proteomes" id="UP000501452">
    <property type="component" value="Chromosome"/>
</dbReference>
<name>A0A6G8Q4F3_9ACTN</name>
<protein>
    <submittedName>
        <fullName evidence="1">Uncharacterized protein</fullName>
    </submittedName>
</protein>
<accession>A0A6G8Q4F3</accession>
<evidence type="ECO:0000313" key="2">
    <source>
        <dbReference type="Proteomes" id="UP000501452"/>
    </source>
</evidence>